<dbReference type="KEGG" id="vpe:Varpa_1992"/>
<dbReference type="Proteomes" id="UP000008917">
    <property type="component" value="Chromosome"/>
</dbReference>
<accession>E6V9R2</accession>
<dbReference type="STRING" id="595537.Varpa_1992"/>
<dbReference type="HOGENOM" id="CLU_1089253_0_0_4"/>
<evidence type="ECO:0000313" key="1">
    <source>
        <dbReference type="EMBL" id="ADU36200.1"/>
    </source>
</evidence>
<dbReference type="EMBL" id="CP002417">
    <property type="protein sequence ID" value="ADU36200.1"/>
    <property type="molecule type" value="Genomic_DNA"/>
</dbReference>
<proteinExistence type="predicted"/>
<dbReference type="AlphaFoldDB" id="E6V9R2"/>
<sequence length="281" mass="31009">MSQLQLDDLTTQALDAVDSGTPAPEPAAAAPIGKVTTPMVNAHMAATYSEANGYACLFEVANGTGSNASRAADIVVLNLWPSRGMDYNGYEVKTARSDWLRELKQPEKAWPVMQYMDRWWLLAAPNVAKLDEIPSNWGFMEFNGLKCRVMKPAPKLEPKAVTKTFLGALLRKPVRDVEGMVNRAKNAALAEVDKTVEERIAKEMRRRGEKHQELVDKLAKLQEATGIDLLGWQPEESQVHAIKFALQADPMSSWRGLPGAVRNVEQALESLRDLQGKVGGQ</sequence>
<name>E6V9R2_VARPE</name>
<reference evidence="1 2" key="2">
    <citation type="journal article" date="2013" name="Genome Announc.">
        <title>Genome of the Root-Associated Plant Growth-Promoting Bacterium Variovorax paradoxus Strain EPS.</title>
        <authorList>
            <person name="Han J.I."/>
            <person name="Spain J.C."/>
            <person name="Leadbetter J.R."/>
            <person name="Ovchinnikova G."/>
            <person name="Goodwin L.A."/>
            <person name="Han C.S."/>
            <person name="Woyke T."/>
            <person name="Davenport K.W."/>
            <person name="Orwin P.M."/>
        </authorList>
    </citation>
    <scope>NUCLEOTIDE SEQUENCE [LARGE SCALE GENOMIC DNA]</scope>
    <source>
        <strain evidence="1 2">EPS</strain>
    </source>
</reference>
<dbReference type="eggNOG" id="ENOG50336HA">
    <property type="taxonomic scope" value="Bacteria"/>
</dbReference>
<evidence type="ECO:0000313" key="2">
    <source>
        <dbReference type="Proteomes" id="UP000008917"/>
    </source>
</evidence>
<organism evidence="1 2">
    <name type="scientific">Variovorax paradoxus (strain EPS)</name>
    <dbReference type="NCBI Taxonomy" id="595537"/>
    <lineage>
        <taxon>Bacteria</taxon>
        <taxon>Pseudomonadati</taxon>
        <taxon>Pseudomonadota</taxon>
        <taxon>Betaproteobacteria</taxon>
        <taxon>Burkholderiales</taxon>
        <taxon>Comamonadaceae</taxon>
        <taxon>Variovorax</taxon>
    </lineage>
</organism>
<reference evidence="2" key="1">
    <citation type="submission" date="2010-12" db="EMBL/GenBank/DDBJ databases">
        <title>Complete sequence of Variovorax paradoxus EPS.</title>
        <authorList>
            <consortium name="US DOE Joint Genome Institute"/>
            <person name="Lucas S."/>
            <person name="Copeland A."/>
            <person name="Lapidus A."/>
            <person name="Cheng J.-F."/>
            <person name="Goodwin L."/>
            <person name="Pitluck S."/>
            <person name="Teshima H."/>
            <person name="Detter J.C."/>
            <person name="Han C."/>
            <person name="Tapia R."/>
            <person name="Land M."/>
            <person name="Hauser L."/>
            <person name="Kyrpides N."/>
            <person name="Ivanova N."/>
            <person name="Ovchinnikova G."/>
            <person name="Orwin P."/>
            <person name="Han J.-I.G."/>
            <person name="Woyke T."/>
        </authorList>
    </citation>
    <scope>NUCLEOTIDE SEQUENCE [LARGE SCALE GENOMIC DNA]</scope>
    <source>
        <strain evidence="2">EPS</strain>
    </source>
</reference>
<gene>
    <name evidence="1" type="ordered locus">Varpa_1992</name>
</gene>
<protein>
    <submittedName>
        <fullName evidence="1">Uncharacterized protein</fullName>
    </submittedName>
</protein>
<dbReference type="OrthoDB" id="6180861at2"/>
<dbReference type="RefSeq" id="WP_013540438.1">
    <property type="nucleotide sequence ID" value="NC_014931.1"/>
</dbReference>